<dbReference type="InterPro" id="IPR051464">
    <property type="entry name" value="Peptidase_M42_aminopept"/>
</dbReference>
<dbReference type="Pfam" id="PF05343">
    <property type="entry name" value="Peptidase_M42"/>
    <property type="match status" value="1"/>
</dbReference>
<dbReference type="PIRSF" id="PIRSF001123">
    <property type="entry name" value="PepA_GA"/>
    <property type="match status" value="1"/>
</dbReference>
<dbReference type="PANTHER" id="PTHR32481:SF0">
    <property type="entry name" value="AMINOPEPTIDASE YPDE-RELATED"/>
    <property type="match status" value="1"/>
</dbReference>
<dbReference type="SUPFAM" id="SSF101821">
    <property type="entry name" value="Aminopeptidase/glucanase lid domain"/>
    <property type="match status" value="1"/>
</dbReference>
<dbReference type="RefSeq" id="WP_018576348.1">
    <property type="nucleotide sequence ID" value="NZ_KB892385.1"/>
</dbReference>
<dbReference type="eggNOG" id="COG1363">
    <property type="taxonomic scope" value="Bacteria"/>
</dbReference>
<dbReference type="GO" id="GO:0046872">
    <property type="term" value="F:metal ion binding"/>
    <property type="evidence" value="ECO:0007669"/>
    <property type="project" value="UniProtKB-UniRule"/>
</dbReference>
<feature type="binding site" evidence="8">
    <location>
        <position position="82"/>
    </location>
    <ligand>
        <name>Zn(2+)</name>
        <dbReference type="ChEBI" id="CHEBI:29105"/>
        <label>1</label>
    </ligand>
</feature>
<evidence type="ECO:0000313" key="10">
    <source>
        <dbReference type="EMBL" id="KTD58141.1"/>
    </source>
</evidence>
<comment type="caution">
    <text evidence="10">The sequence shown here is derived from an EMBL/GenBank/DDBJ whole genome shotgun (WGS) entry which is preliminary data.</text>
</comment>
<name>A0A0W0YML5_9GAMM</name>
<dbReference type="InterPro" id="IPR008007">
    <property type="entry name" value="Peptidase_M42"/>
</dbReference>
<dbReference type="Gene3D" id="2.40.30.40">
    <property type="entry name" value="Peptidase M42, domain 2"/>
    <property type="match status" value="1"/>
</dbReference>
<feature type="binding site" evidence="8">
    <location>
        <position position="196"/>
    </location>
    <ligand>
        <name>Zn(2+)</name>
        <dbReference type="ChEBI" id="CHEBI:29105"/>
        <label>1</label>
    </ligand>
</feature>
<evidence type="ECO:0000256" key="8">
    <source>
        <dbReference type="PIRSR" id="PIRSR001123-2"/>
    </source>
</evidence>
<evidence type="ECO:0000313" key="11">
    <source>
        <dbReference type="Proteomes" id="UP000054600"/>
    </source>
</evidence>
<keyword evidence="3" id="KW-0645">Protease</keyword>
<protein>
    <submittedName>
        <fullName evidence="10">Endo-1,4 beta-glucanase</fullName>
    </submittedName>
</protein>
<dbReference type="GO" id="GO:0004177">
    <property type="term" value="F:aminopeptidase activity"/>
    <property type="evidence" value="ECO:0007669"/>
    <property type="project" value="UniProtKB-UniRule"/>
</dbReference>
<sequence>MKKIGIILASLLAFSVHADSSLDFLKQLTLLPGASGDEKAVREVMKTRWQAAGAKVAVDGIGNLIASPANPGQGPKVLLMAHMDEIGYMVESITPEGFLKVLPIGGVYPSVSYAHRWQINTPKGIVVAYSGMDSPHQLSDAEKAILPPADQSIFLDVGAKDKQEAEALGLRNGLFVTPEPAWAAMGASRYLAKALDDRAGLAVITDVLESKKAHPNQLFLAATVQEEIGLRGAGTVYPSIKPDVVINVEVGIADDYPQVISKRKGRISLGKGPGLFVYDKSMIPHQGLLNWIIKLAHDNNIPLQLEIEPGYGEDGAKLQASGAGIPVINIGMPIRYAHQEGGIFDKADYENTIKLVQLIVSQLNSTVYSNDIING</sequence>
<evidence type="ECO:0000256" key="4">
    <source>
        <dbReference type="ARBA" id="ARBA00022723"/>
    </source>
</evidence>
<dbReference type="SUPFAM" id="SSF53187">
    <property type="entry name" value="Zn-dependent exopeptidases"/>
    <property type="match status" value="1"/>
</dbReference>
<evidence type="ECO:0000256" key="3">
    <source>
        <dbReference type="ARBA" id="ARBA00022670"/>
    </source>
</evidence>
<dbReference type="Proteomes" id="UP000054600">
    <property type="component" value="Unassembled WGS sequence"/>
</dbReference>
<comment type="similarity">
    <text evidence="1 6">Belongs to the peptidase M42 family.</text>
</comment>
<keyword evidence="5" id="KW-0378">Hydrolase</keyword>
<dbReference type="CDD" id="cd05656">
    <property type="entry name" value="M42_Frv"/>
    <property type="match status" value="1"/>
</dbReference>
<evidence type="ECO:0000256" key="7">
    <source>
        <dbReference type="PIRSR" id="PIRSR001123-1"/>
    </source>
</evidence>
<feature type="binding site" evidence="8">
    <location>
        <position position="196"/>
    </location>
    <ligand>
        <name>Zn(2+)</name>
        <dbReference type="ChEBI" id="CHEBI:29105"/>
        <label>2</label>
    </ligand>
</feature>
<comment type="cofactor">
    <cofactor evidence="8">
        <name>a divalent metal cation</name>
        <dbReference type="ChEBI" id="CHEBI:60240"/>
    </cofactor>
    <text evidence="8">Binds 2 divalent metal cations per subunit.</text>
</comment>
<dbReference type="InterPro" id="IPR023367">
    <property type="entry name" value="Peptidase_M42_dom2"/>
</dbReference>
<feature type="chain" id="PRO_5006917792" evidence="9">
    <location>
        <begin position="19"/>
        <end position="375"/>
    </location>
</feature>
<dbReference type="STRING" id="1122169.Lsha_2119"/>
<dbReference type="PANTHER" id="PTHR32481">
    <property type="entry name" value="AMINOPEPTIDASE"/>
    <property type="match status" value="1"/>
</dbReference>
<gene>
    <name evidence="10" type="ORF">Lsha_2119</name>
</gene>
<dbReference type="GO" id="GO:0006508">
    <property type="term" value="P:proteolysis"/>
    <property type="evidence" value="ECO:0007669"/>
    <property type="project" value="UniProtKB-KW"/>
</dbReference>
<proteinExistence type="inferred from homology"/>
<evidence type="ECO:0000256" key="5">
    <source>
        <dbReference type="ARBA" id="ARBA00022801"/>
    </source>
</evidence>
<dbReference type="AlphaFoldDB" id="A0A0W0YML5"/>
<organism evidence="10 11">
    <name type="scientific">Legionella shakespearei DSM 23087</name>
    <dbReference type="NCBI Taxonomy" id="1122169"/>
    <lineage>
        <taxon>Bacteria</taxon>
        <taxon>Pseudomonadati</taxon>
        <taxon>Pseudomonadota</taxon>
        <taxon>Gammaproteobacteria</taxon>
        <taxon>Legionellales</taxon>
        <taxon>Legionellaceae</taxon>
        <taxon>Legionella</taxon>
    </lineage>
</organism>
<feature type="signal peptide" evidence="9">
    <location>
        <begin position="1"/>
        <end position="18"/>
    </location>
</feature>
<keyword evidence="4 8" id="KW-0479">Metal-binding</keyword>
<dbReference type="OrthoDB" id="9772053at2"/>
<keyword evidence="2" id="KW-0031">Aminopeptidase</keyword>
<feature type="active site" description="Proton acceptor" evidence="7">
    <location>
        <position position="226"/>
    </location>
</feature>
<feature type="binding site" evidence="8">
    <location>
        <position position="338"/>
    </location>
    <ligand>
        <name>Zn(2+)</name>
        <dbReference type="ChEBI" id="CHEBI:29105"/>
        <label>2</label>
    </ligand>
</feature>
<evidence type="ECO:0000256" key="9">
    <source>
        <dbReference type="SAM" id="SignalP"/>
    </source>
</evidence>
<evidence type="ECO:0000256" key="1">
    <source>
        <dbReference type="ARBA" id="ARBA00006272"/>
    </source>
</evidence>
<evidence type="ECO:0000256" key="6">
    <source>
        <dbReference type="PIRNR" id="PIRNR001123"/>
    </source>
</evidence>
<keyword evidence="11" id="KW-1185">Reference proteome</keyword>
<dbReference type="EMBL" id="LNYW01000057">
    <property type="protein sequence ID" value="KTD58141.1"/>
    <property type="molecule type" value="Genomic_DNA"/>
</dbReference>
<dbReference type="PATRIC" id="fig|1122169.6.peg.2429"/>
<feature type="binding site" evidence="8">
    <location>
        <position position="227"/>
    </location>
    <ligand>
        <name>Zn(2+)</name>
        <dbReference type="ChEBI" id="CHEBI:29105"/>
        <label>2</label>
    </ligand>
</feature>
<evidence type="ECO:0000256" key="2">
    <source>
        <dbReference type="ARBA" id="ARBA00022438"/>
    </source>
</evidence>
<reference evidence="10 11" key="1">
    <citation type="submission" date="2015-11" db="EMBL/GenBank/DDBJ databases">
        <title>Genomic analysis of 38 Legionella species identifies large and diverse effector repertoires.</title>
        <authorList>
            <person name="Burstein D."/>
            <person name="Amaro F."/>
            <person name="Zusman T."/>
            <person name="Lifshitz Z."/>
            <person name="Cohen O."/>
            <person name="Gilbert J.A."/>
            <person name="Pupko T."/>
            <person name="Shuman H.A."/>
            <person name="Segal G."/>
        </authorList>
    </citation>
    <scope>NUCLEOTIDE SEQUENCE [LARGE SCALE GENOMIC DNA]</scope>
    <source>
        <strain evidence="10 11">ATCC 49655</strain>
    </source>
</reference>
<dbReference type="Gene3D" id="3.40.630.10">
    <property type="entry name" value="Zn peptidases"/>
    <property type="match status" value="1"/>
</dbReference>
<accession>A0A0W0YML5</accession>
<keyword evidence="9" id="KW-0732">Signal</keyword>
<feature type="binding site" evidence="8">
    <location>
        <position position="249"/>
    </location>
    <ligand>
        <name>Zn(2+)</name>
        <dbReference type="ChEBI" id="CHEBI:29105"/>
        <label>1</label>
    </ligand>
</feature>